<dbReference type="Gene3D" id="3.30.360.10">
    <property type="entry name" value="Dihydrodipicolinate Reductase, domain 2"/>
    <property type="match status" value="1"/>
</dbReference>
<evidence type="ECO:0000256" key="1">
    <source>
        <dbReference type="SAM" id="MobiDB-lite"/>
    </source>
</evidence>
<dbReference type="InterPro" id="IPR036291">
    <property type="entry name" value="NAD(P)-bd_dom_sf"/>
</dbReference>
<dbReference type="AlphaFoldDB" id="A0A8J2S2Y3"/>
<protein>
    <recommendedName>
        <fullName evidence="2">Gfo/Idh/MocA-like oxidoreductase N-terminal domain-containing protein</fullName>
    </recommendedName>
</protein>
<feature type="domain" description="Gfo/Idh/MocA-like oxidoreductase N-terminal" evidence="2">
    <location>
        <begin position="38"/>
        <end position="137"/>
    </location>
</feature>
<dbReference type="SUPFAM" id="SSF51735">
    <property type="entry name" value="NAD(P)-binding Rossmann-fold domains"/>
    <property type="match status" value="1"/>
</dbReference>
<dbReference type="PANTHER" id="PTHR46368:SF4">
    <property type="entry name" value="OS10G0403700 PROTEIN"/>
    <property type="match status" value="1"/>
</dbReference>
<organism evidence="3 4">
    <name type="scientific">Pelagomonas calceolata</name>
    <dbReference type="NCBI Taxonomy" id="35677"/>
    <lineage>
        <taxon>Eukaryota</taxon>
        <taxon>Sar</taxon>
        <taxon>Stramenopiles</taxon>
        <taxon>Ochrophyta</taxon>
        <taxon>Pelagophyceae</taxon>
        <taxon>Pelagomonadales</taxon>
        <taxon>Pelagomonadaceae</taxon>
        <taxon>Pelagomonas</taxon>
    </lineage>
</organism>
<dbReference type="GO" id="GO:0000166">
    <property type="term" value="F:nucleotide binding"/>
    <property type="evidence" value="ECO:0007669"/>
    <property type="project" value="InterPro"/>
</dbReference>
<dbReference type="SUPFAM" id="SSF55347">
    <property type="entry name" value="Glyceraldehyde-3-phosphate dehydrogenase-like, C-terminal domain"/>
    <property type="match status" value="1"/>
</dbReference>
<sequence>MMRGPRQDDDSVIENPLKLGLIQANPLAIGLLHASRNTRKLKITAAAECDRALLERSCEPEELKGVKWYESYNAILRDPDATTRVDSVFIGGTTSTRSQWAVAAAQHHKHVLIGCPAAADYESTVVMRDACVAEDVALQDVVPFSHHTRTEEILSTIAESRGGGKESTAKDDPLGCLGDLGWACARMGKLAYGVLNPVSAQVIHSEATAENVPVDVTAVVYFGENSTKPCHMHCSYVHPLQQSFKVIGDNKILRSRRLGVPAPAGTAPIRSKASRRATKGGPPWWTWGSAS</sequence>
<dbReference type="EMBL" id="CAKKNE010000001">
    <property type="protein sequence ID" value="CAH0363828.1"/>
    <property type="molecule type" value="Genomic_DNA"/>
</dbReference>
<gene>
    <name evidence="3" type="ORF">PECAL_1P01640</name>
</gene>
<keyword evidence="4" id="KW-1185">Reference proteome</keyword>
<evidence type="ECO:0000313" key="3">
    <source>
        <dbReference type="EMBL" id="CAH0363828.1"/>
    </source>
</evidence>
<evidence type="ECO:0000259" key="2">
    <source>
        <dbReference type="Pfam" id="PF01408"/>
    </source>
</evidence>
<dbReference type="PANTHER" id="PTHR46368">
    <property type="match status" value="1"/>
</dbReference>
<dbReference type="InterPro" id="IPR000683">
    <property type="entry name" value="Gfo/Idh/MocA-like_OxRdtase_N"/>
</dbReference>
<reference evidence="3" key="1">
    <citation type="submission" date="2021-11" db="EMBL/GenBank/DDBJ databases">
        <authorList>
            <consortium name="Genoscope - CEA"/>
            <person name="William W."/>
        </authorList>
    </citation>
    <scope>NUCLEOTIDE SEQUENCE</scope>
</reference>
<dbReference type="OrthoDB" id="2129491at2759"/>
<feature type="region of interest" description="Disordered" evidence="1">
    <location>
        <begin position="263"/>
        <end position="282"/>
    </location>
</feature>
<accession>A0A8J2S2Y3</accession>
<comment type="caution">
    <text evidence="3">The sequence shown here is derived from an EMBL/GenBank/DDBJ whole genome shotgun (WGS) entry which is preliminary data.</text>
</comment>
<evidence type="ECO:0000313" key="4">
    <source>
        <dbReference type="Proteomes" id="UP000789595"/>
    </source>
</evidence>
<proteinExistence type="predicted"/>
<dbReference type="Pfam" id="PF01408">
    <property type="entry name" value="GFO_IDH_MocA"/>
    <property type="match status" value="1"/>
</dbReference>
<dbReference type="Proteomes" id="UP000789595">
    <property type="component" value="Unassembled WGS sequence"/>
</dbReference>
<name>A0A8J2S2Y3_9STRA</name>
<dbReference type="Gene3D" id="3.40.50.720">
    <property type="entry name" value="NAD(P)-binding Rossmann-like Domain"/>
    <property type="match status" value="1"/>
</dbReference>